<accession>A0A9W6U7F9</accession>
<proteinExistence type="predicted"/>
<organism evidence="1 2">
    <name type="scientific">Phytophthora lilii</name>
    <dbReference type="NCBI Taxonomy" id="2077276"/>
    <lineage>
        <taxon>Eukaryota</taxon>
        <taxon>Sar</taxon>
        <taxon>Stramenopiles</taxon>
        <taxon>Oomycota</taxon>
        <taxon>Peronosporomycetes</taxon>
        <taxon>Peronosporales</taxon>
        <taxon>Peronosporaceae</taxon>
        <taxon>Phytophthora</taxon>
    </lineage>
</organism>
<sequence length="104" mass="12099">MCNYIVKNGRQCPKSKTLDRCYVHSISKYPEAEMNVDTAEEMIMTIFDSDNHEEVLCPCGKATKRWNYAHHCSFPKHKTWVRMMPEPKTIRSWIATGKELGGFN</sequence>
<gene>
    <name evidence="1" type="ORF">Plil01_001148800</name>
</gene>
<evidence type="ECO:0000313" key="2">
    <source>
        <dbReference type="Proteomes" id="UP001165083"/>
    </source>
</evidence>
<comment type="caution">
    <text evidence="1">The sequence shown here is derived from an EMBL/GenBank/DDBJ whole genome shotgun (WGS) entry which is preliminary data.</text>
</comment>
<name>A0A9W6U7F9_9STRA</name>
<dbReference type="OrthoDB" id="141302at2759"/>
<evidence type="ECO:0000313" key="1">
    <source>
        <dbReference type="EMBL" id="GMF27457.1"/>
    </source>
</evidence>
<dbReference type="EMBL" id="BSXW01000661">
    <property type="protein sequence ID" value="GMF27457.1"/>
    <property type="molecule type" value="Genomic_DNA"/>
</dbReference>
<dbReference type="Proteomes" id="UP001165083">
    <property type="component" value="Unassembled WGS sequence"/>
</dbReference>
<reference evidence="1" key="1">
    <citation type="submission" date="2023-04" db="EMBL/GenBank/DDBJ databases">
        <title>Phytophthora lilii NBRC 32176.</title>
        <authorList>
            <person name="Ichikawa N."/>
            <person name="Sato H."/>
            <person name="Tonouchi N."/>
        </authorList>
    </citation>
    <scope>NUCLEOTIDE SEQUENCE</scope>
    <source>
        <strain evidence="1">NBRC 32176</strain>
    </source>
</reference>
<keyword evidence="2" id="KW-1185">Reference proteome</keyword>
<dbReference type="AlphaFoldDB" id="A0A9W6U7F9"/>
<protein>
    <submittedName>
        <fullName evidence="1">Unnamed protein product</fullName>
    </submittedName>
</protein>